<reference evidence="2" key="1">
    <citation type="journal article" date="2019" name="Int. J. Syst. Evol. Microbiol.">
        <title>The Global Catalogue of Microorganisms (GCM) 10K type strain sequencing project: providing services to taxonomists for standard genome sequencing and annotation.</title>
        <authorList>
            <consortium name="The Broad Institute Genomics Platform"/>
            <consortium name="The Broad Institute Genome Sequencing Center for Infectious Disease"/>
            <person name="Wu L."/>
            <person name="Ma J."/>
        </authorList>
    </citation>
    <scope>NUCLEOTIDE SEQUENCE [LARGE SCALE GENOMIC DNA]</scope>
    <source>
        <strain evidence="2">KCTC 52344</strain>
    </source>
</reference>
<comment type="caution">
    <text evidence="1">The sequence shown here is derived from an EMBL/GenBank/DDBJ whole genome shotgun (WGS) entry which is preliminary data.</text>
</comment>
<keyword evidence="2" id="KW-1185">Reference proteome</keyword>
<dbReference type="RefSeq" id="WP_340233685.1">
    <property type="nucleotide sequence ID" value="NZ_JBBEWC010000001.1"/>
</dbReference>
<proteinExistence type="predicted"/>
<evidence type="ECO:0000313" key="1">
    <source>
        <dbReference type="EMBL" id="MFD2523627.1"/>
    </source>
</evidence>
<sequence>MTYHILNGNSLADIFGEANITGEIVVIREALIEGNLAGNTLAEFWQNRADSLGVSLEQYESGSVSEFNKIIHAPDSSIFNLWFGYDLFCQANVWFILSLINDLKTKKEVYMVYPTFLAEADIWLEFGRANADDLRLSLSNKVRFEEQDFQLAHKLWQAYKNQDLDTLAKLAESKSACFPYLKEVCKAHIERFATDAQASRPERVLAGILEDGETDFYAVFRKFNAQEGIYGFGDSQLKPIYDKLLAV</sequence>
<evidence type="ECO:0008006" key="3">
    <source>
        <dbReference type="Google" id="ProtNLM"/>
    </source>
</evidence>
<gene>
    <name evidence="1" type="ORF">ACFSR2_22200</name>
</gene>
<evidence type="ECO:0000313" key="2">
    <source>
        <dbReference type="Proteomes" id="UP001597510"/>
    </source>
</evidence>
<accession>A0ABW5JC33</accession>
<protein>
    <recommendedName>
        <fullName evidence="3">DUF1835 domain-containing protein</fullName>
    </recommendedName>
</protein>
<organism evidence="1 2">
    <name type="scientific">Emticicia soli</name>
    <dbReference type="NCBI Taxonomy" id="2027878"/>
    <lineage>
        <taxon>Bacteria</taxon>
        <taxon>Pseudomonadati</taxon>
        <taxon>Bacteroidota</taxon>
        <taxon>Cytophagia</taxon>
        <taxon>Cytophagales</taxon>
        <taxon>Leadbetterellaceae</taxon>
        <taxon>Emticicia</taxon>
    </lineage>
</organism>
<dbReference type="Proteomes" id="UP001597510">
    <property type="component" value="Unassembled WGS sequence"/>
</dbReference>
<dbReference type="EMBL" id="JBHULC010000038">
    <property type="protein sequence ID" value="MFD2523627.1"/>
    <property type="molecule type" value="Genomic_DNA"/>
</dbReference>
<name>A0ABW5JC33_9BACT</name>